<dbReference type="InterPro" id="IPR016024">
    <property type="entry name" value="ARM-type_fold"/>
</dbReference>
<protein>
    <submittedName>
        <fullName evidence="1">Uncharacterized protein</fullName>
    </submittedName>
</protein>
<reference evidence="1" key="1">
    <citation type="submission" date="2023-03" db="EMBL/GenBank/DDBJ databases">
        <title>Massive genome expansion in bonnet fungi (Mycena s.s.) driven by repeated elements and novel gene families across ecological guilds.</title>
        <authorList>
            <consortium name="Lawrence Berkeley National Laboratory"/>
            <person name="Harder C.B."/>
            <person name="Miyauchi S."/>
            <person name="Viragh M."/>
            <person name="Kuo A."/>
            <person name="Thoen E."/>
            <person name="Andreopoulos B."/>
            <person name="Lu D."/>
            <person name="Skrede I."/>
            <person name="Drula E."/>
            <person name="Henrissat B."/>
            <person name="Morin E."/>
            <person name="Kohler A."/>
            <person name="Barry K."/>
            <person name="LaButti K."/>
            <person name="Morin E."/>
            <person name="Salamov A."/>
            <person name="Lipzen A."/>
            <person name="Mereny Z."/>
            <person name="Hegedus B."/>
            <person name="Baldrian P."/>
            <person name="Stursova M."/>
            <person name="Weitz H."/>
            <person name="Taylor A."/>
            <person name="Grigoriev I.V."/>
            <person name="Nagy L.G."/>
            <person name="Martin F."/>
            <person name="Kauserud H."/>
        </authorList>
    </citation>
    <scope>NUCLEOTIDE SEQUENCE</scope>
    <source>
        <strain evidence="1">9284</strain>
    </source>
</reference>
<keyword evidence="2" id="KW-1185">Reference proteome</keyword>
<name>A0AAD7BE96_9AGAR</name>
<accession>A0AAD7BE96</accession>
<dbReference type="Gene3D" id="1.25.10.10">
    <property type="entry name" value="Leucine-rich Repeat Variant"/>
    <property type="match status" value="1"/>
</dbReference>
<comment type="caution">
    <text evidence="1">The sequence shown here is derived from an EMBL/GenBank/DDBJ whole genome shotgun (WGS) entry which is preliminary data.</text>
</comment>
<dbReference type="InterPro" id="IPR011989">
    <property type="entry name" value="ARM-like"/>
</dbReference>
<dbReference type="EMBL" id="JARKIF010000020">
    <property type="protein sequence ID" value="KAJ7618083.1"/>
    <property type="molecule type" value="Genomic_DNA"/>
</dbReference>
<dbReference type="SUPFAM" id="SSF48371">
    <property type="entry name" value="ARM repeat"/>
    <property type="match status" value="1"/>
</dbReference>
<proteinExistence type="predicted"/>
<evidence type="ECO:0000313" key="1">
    <source>
        <dbReference type="EMBL" id="KAJ7618083.1"/>
    </source>
</evidence>
<sequence>MAKIPQILRMLEGHNDRDELRESAIEVFKKLASNREYYLPFLCSLAMSVLAIFHHEIEPRIPFIIGLLKDRDPVICESALGAFEVLVDNAIFHEALKPGIPLIIDLIRGTQFRLRKFALDVLGKLADIPILQGAVKAGVASVIHVLENPAILGENDSYSLLRAALEERPPEILDLLRWAVMSMELDTPEDVYFS</sequence>
<evidence type="ECO:0000313" key="2">
    <source>
        <dbReference type="Proteomes" id="UP001221142"/>
    </source>
</evidence>
<dbReference type="AlphaFoldDB" id="A0AAD7BE96"/>
<dbReference type="Proteomes" id="UP001221142">
    <property type="component" value="Unassembled WGS sequence"/>
</dbReference>
<gene>
    <name evidence="1" type="ORF">FB45DRAFT_217476</name>
</gene>
<organism evidence="1 2">
    <name type="scientific">Roridomyces roridus</name>
    <dbReference type="NCBI Taxonomy" id="1738132"/>
    <lineage>
        <taxon>Eukaryota</taxon>
        <taxon>Fungi</taxon>
        <taxon>Dikarya</taxon>
        <taxon>Basidiomycota</taxon>
        <taxon>Agaricomycotina</taxon>
        <taxon>Agaricomycetes</taxon>
        <taxon>Agaricomycetidae</taxon>
        <taxon>Agaricales</taxon>
        <taxon>Marasmiineae</taxon>
        <taxon>Mycenaceae</taxon>
        <taxon>Roridomyces</taxon>
    </lineage>
</organism>